<dbReference type="EMBL" id="MN739318">
    <property type="protein sequence ID" value="QHS98563.1"/>
    <property type="molecule type" value="Genomic_DNA"/>
</dbReference>
<dbReference type="AlphaFoldDB" id="A0A6C0C4W3"/>
<proteinExistence type="predicted"/>
<evidence type="ECO:0000256" key="1">
    <source>
        <dbReference type="SAM" id="MobiDB-lite"/>
    </source>
</evidence>
<name>A0A6C0C4W3_9ZZZZ</name>
<protein>
    <submittedName>
        <fullName evidence="2">Uncharacterized protein</fullName>
    </submittedName>
</protein>
<organism evidence="2">
    <name type="scientific">viral metagenome</name>
    <dbReference type="NCBI Taxonomy" id="1070528"/>
    <lineage>
        <taxon>unclassified sequences</taxon>
        <taxon>metagenomes</taxon>
        <taxon>organismal metagenomes</taxon>
    </lineage>
</organism>
<reference evidence="2" key="1">
    <citation type="journal article" date="2020" name="Nature">
        <title>Giant virus diversity and host interactions through global metagenomics.</title>
        <authorList>
            <person name="Schulz F."/>
            <person name="Roux S."/>
            <person name="Paez-Espino D."/>
            <person name="Jungbluth S."/>
            <person name="Walsh D.A."/>
            <person name="Denef V.J."/>
            <person name="McMahon K.D."/>
            <person name="Konstantinidis K.T."/>
            <person name="Eloe-Fadrosh E.A."/>
            <person name="Kyrpides N.C."/>
            <person name="Woyke T."/>
        </authorList>
    </citation>
    <scope>NUCLEOTIDE SEQUENCE</scope>
    <source>
        <strain evidence="2">GVMAG-M-3300020185-18</strain>
    </source>
</reference>
<feature type="compositionally biased region" description="Basic residues" evidence="1">
    <location>
        <begin position="1"/>
        <end position="10"/>
    </location>
</feature>
<evidence type="ECO:0000313" key="2">
    <source>
        <dbReference type="EMBL" id="QHS98563.1"/>
    </source>
</evidence>
<feature type="region of interest" description="Disordered" evidence="1">
    <location>
        <begin position="1"/>
        <end position="29"/>
    </location>
</feature>
<accession>A0A6C0C4W3</accession>
<sequence length="242" mass="26669">MSNRIRKMKSKAMQAPGTTNNGFSSGGQGSNILSRKYKSNNRLHTVNYSGQGPRLTMTNRGVVNQTCCANTTTVSKPVVHYSYRTYMQKKYKGCYDISGGSKCDIGDNAIYKRISDIGRGGGSEFYLENKKGKVLLAENQACSAALPTKINTKISCPKDCNNGIIVDAGRIKSDFVKNSNISIGKLHQKSYSQLMAEKKPTVTKTLPFNYASMHTMIKKARRTCGNQNYESAPAKINLQKHV</sequence>